<reference evidence="1 2" key="1">
    <citation type="submission" date="2024-09" db="EMBL/GenBank/DDBJ databases">
        <authorList>
            <person name="Salinas-Garcia M.A."/>
            <person name="Prieme A."/>
        </authorList>
    </citation>
    <scope>NUCLEOTIDE SEQUENCE [LARGE SCALE GENOMIC DNA]</scope>
    <source>
        <strain evidence="1 2">DSM 21081</strain>
    </source>
</reference>
<accession>A0ABV4UHT4</accession>
<comment type="caution">
    <text evidence="1">The sequence shown here is derived from an EMBL/GenBank/DDBJ whole genome shotgun (WGS) entry which is preliminary data.</text>
</comment>
<protein>
    <submittedName>
        <fullName evidence="1">Uncharacterized protein</fullName>
    </submittedName>
</protein>
<name>A0ABV4UHT4_9MICC</name>
<sequence length="132" mass="14936">MSAQPERKRYLPRPDRYVVAVPLRLDTPGFGYRKWGAEQYCKAGDWLVDDEGDIHTVDSEVFAATYREVGRGLYSKSTPVWAYLAREPGSIRTKEGRTHFREGDYVVCNNADGTDAYAMGAAKFEDIYAPDD</sequence>
<dbReference type="Proteomes" id="UP001575652">
    <property type="component" value="Unassembled WGS sequence"/>
</dbReference>
<evidence type="ECO:0000313" key="1">
    <source>
        <dbReference type="EMBL" id="MFB0833007.1"/>
    </source>
</evidence>
<organism evidence="1 2">
    <name type="scientific">Arthrobacter halodurans</name>
    <dbReference type="NCBI Taxonomy" id="516699"/>
    <lineage>
        <taxon>Bacteria</taxon>
        <taxon>Bacillati</taxon>
        <taxon>Actinomycetota</taxon>
        <taxon>Actinomycetes</taxon>
        <taxon>Micrococcales</taxon>
        <taxon>Micrococcaceae</taxon>
        <taxon>Arthrobacter</taxon>
    </lineage>
</organism>
<gene>
    <name evidence="1" type="ORF">ACETWP_00210</name>
</gene>
<dbReference type="RefSeq" id="WP_373970182.1">
    <property type="nucleotide sequence ID" value="NZ_JBHDLJ010000001.1"/>
</dbReference>
<proteinExistence type="predicted"/>
<keyword evidence="2" id="KW-1185">Reference proteome</keyword>
<evidence type="ECO:0000313" key="2">
    <source>
        <dbReference type="Proteomes" id="UP001575652"/>
    </source>
</evidence>
<dbReference type="EMBL" id="JBHDLJ010000001">
    <property type="protein sequence ID" value="MFB0833007.1"/>
    <property type="molecule type" value="Genomic_DNA"/>
</dbReference>